<gene>
    <name evidence="4" type="ORF">PBRASI_LOCUS8748</name>
</gene>
<accession>A0A9N9GRV0</accession>
<name>A0A9N9GRV0_9GLOM</name>
<dbReference type="PANTHER" id="PTHR15715:SF37">
    <property type="entry name" value="LD47843P"/>
    <property type="match status" value="1"/>
</dbReference>
<dbReference type="Pfam" id="PF00498">
    <property type="entry name" value="FHA"/>
    <property type="match status" value="1"/>
</dbReference>
<dbReference type="PROSITE" id="PS50006">
    <property type="entry name" value="FHA_DOMAIN"/>
    <property type="match status" value="1"/>
</dbReference>
<protein>
    <submittedName>
        <fullName evidence="4">2202_t:CDS:1</fullName>
    </submittedName>
</protein>
<dbReference type="AlphaFoldDB" id="A0A9N9GRV0"/>
<feature type="domain" description="FHA" evidence="3">
    <location>
        <begin position="69"/>
        <end position="127"/>
    </location>
</feature>
<feature type="compositionally biased region" description="Polar residues" evidence="1">
    <location>
        <begin position="414"/>
        <end position="428"/>
    </location>
</feature>
<reference evidence="4" key="1">
    <citation type="submission" date="2021-06" db="EMBL/GenBank/DDBJ databases">
        <authorList>
            <person name="Kallberg Y."/>
            <person name="Tangrot J."/>
            <person name="Rosling A."/>
        </authorList>
    </citation>
    <scope>NUCLEOTIDE SEQUENCE</scope>
    <source>
        <strain evidence="4">BR232B</strain>
    </source>
</reference>
<feature type="compositionally biased region" description="Low complexity" evidence="1">
    <location>
        <begin position="480"/>
        <end position="492"/>
    </location>
</feature>
<dbReference type="SUPFAM" id="SSF49879">
    <property type="entry name" value="SMAD/FHA domain"/>
    <property type="match status" value="1"/>
</dbReference>
<feature type="compositionally biased region" description="Basic and acidic residues" evidence="1">
    <location>
        <begin position="206"/>
        <end position="218"/>
    </location>
</feature>
<feature type="transmembrane region" description="Helical" evidence="2">
    <location>
        <begin position="525"/>
        <end position="546"/>
    </location>
</feature>
<keyword evidence="5" id="KW-1185">Reference proteome</keyword>
<evidence type="ECO:0000313" key="4">
    <source>
        <dbReference type="EMBL" id="CAG8621721.1"/>
    </source>
</evidence>
<evidence type="ECO:0000256" key="1">
    <source>
        <dbReference type="SAM" id="MobiDB-lite"/>
    </source>
</evidence>
<feature type="region of interest" description="Disordered" evidence="1">
    <location>
        <begin position="154"/>
        <end position="323"/>
    </location>
</feature>
<dbReference type="PANTHER" id="PTHR15715">
    <property type="entry name" value="CENTROSOMAL PROTEIN OF 170 KDA"/>
    <property type="match status" value="1"/>
</dbReference>
<feature type="compositionally biased region" description="Basic and acidic residues" evidence="1">
    <location>
        <begin position="184"/>
        <end position="193"/>
    </location>
</feature>
<dbReference type="InterPro" id="IPR008984">
    <property type="entry name" value="SMAD_FHA_dom_sf"/>
</dbReference>
<keyword evidence="2" id="KW-1133">Transmembrane helix</keyword>
<dbReference type="SMART" id="SM00240">
    <property type="entry name" value="FHA"/>
    <property type="match status" value="1"/>
</dbReference>
<dbReference type="Proteomes" id="UP000789739">
    <property type="component" value="Unassembled WGS sequence"/>
</dbReference>
<feature type="compositionally biased region" description="Low complexity" evidence="1">
    <location>
        <begin position="439"/>
        <end position="451"/>
    </location>
</feature>
<dbReference type="Gene3D" id="2.60.200.20">
    <property type="match status" value="1"/>
</dbReference>
<comment type="caution">
    <text evidence="4">The sequence shown here is derived from an EMBL/GenBank/DDBJ whole genome shotgun (WGS) entry which is preliminary data.</text>
</comment>
<feature type="compositionally biased region" description="Low complexity" evidence="1">
    <location>
        <begin position="365"/>
        <end position="374"/>
    </location>
</feature>
<feature type="compositionally biased region" description="Basic residues" evidence="1">
    <location>
        <begin position="388"/>
        <end position="404"/>
    </location>
</feature>
<dbReference type="EMBL" id="CAJVPI010001645">
    <property type="protein sequence ID" value="CAG8621721.1"/>
    <property type="molecule type" value="Genomic_DNA"/>
</dbReference>
<feature type="region of interest" description="Disordered" evidence="1">
    <location>
        <begin position="1"/>
        <end position="42"/>
    </location>
</feature>
<keyword evidence="2" id="KW-0812">Transmembrane</keyword>
<dbReference type="InterPro" id="IPR051176">
    <property type="entry name" value="Cent_Immune-Sig_Mod"/>
</dbReference>
<feature type="compositionally biased region" description="Basic and acidic residues" evidence="1">
    <location>
        <begin position="254"/>
        <end position="281"/>
    </location>
</feature>
<proteinExistence type="predicted"/>
<dbReference type="InterPro" id="IPR000253">
    <property type="entry name" value="FHA_dom"/>
</dbReference>
<evidence type="ECO:0000256" key="2">
    <source>
        <dbReference type="SAM" id="Phobius"/>
    </source>
</evidence>
<organism evidence="4 5">
    <name type="scientific">Paraglomus brasilianum</name>
    <dbReference type="NCBI Taxonomy" id="144538"/>
    <lineage>
        <taxon>Eukaryota</taxon>
        <taxon>Fungi</taxon>
        <taxon>Fungi incertae sedis</taxon>
        <taxon>Mucoromycota</taxon>
        <taxon>Glomeromycotina</taxon>
        <taxon>Glomeromycetes</taxon>
        <taxon>Paraglomerales</taxon>
        <taxon>Paraglomeraceae</taxon>
        <taxon>Paraglomus</taxon>
    </lineage>
</organism>
<keyword evidence="2" id="KW-0472">Membrane</keyword>
<evidence type="ECO:0000313" key="5">
    <source>
        <dbReference type="Proteomes" id="UP000789739"/>
    </source>
</evidence>
<dbReference type="OrthoDB" id="687730at2759"/>
<feature type="region of interest" description="Disordered" evidence="1">
    <location>
        <begin position="365"/>
        <end position="503"/>
    </location>
</feature>
<evidence type="ECO:0000259" key="3">
    <source>
        <dbReference type="PROSITE" id="PS50006"/>
    </source>
</evidence>
<sequence>MSSQQQQHQLPATATASDTTNRYITSTDRPHSPSTNSNPNQTVKISLEPLTESVYFDTKVLTFSPGQEIRIGRVSGSRNQREAKTDNGVFVCDVMSREHALLKEINGRICIKDLRSTHGTFVNNERVQEEPRYLKHADIITFGHSVRRNQTRVAYPPQEGNQQIPPPQPLQGVKRDNANGSDNSHVRTHETDQATKASKKLFVIKHSTDSKGDKEKTTNIKLNITSDRAKEKSPEPSGVHHNVLQIPPLSPDGSDGKEPEKPIEETRIECLEDQADAHDLSSESEPPAPQKSDVAVGKSSGETNEVAEASKHISTPHPYASIPVPSYSSSYHTTASRVENIPQQKSPLTLDVDTTFGVSPSVTSKITSAASSSKHVQTTAQIDEQPVKKVKRGGTSKGKSRSVKGKKEVKVLPTSKTRTSVGATTTPESQDKIVTPEQSPTLPSPVLTPVTAYSSNSNSFPPPALTPASSTLISMTVPPKSTSKSTQASSSGKRSHSEVEQDVQVLQDKLEDVERRVKRAKVVDLGMAVMGAVTAFIGAGLGVTYWGGQ</sequence>